<keyword evidence="3" id="KW-1185">Reference proteome</keyword>
<evidence type="ECO:0000313" key="2">
    <source>
        <dbReference type="EMBL" id="GFY40227.1"/>
    </source>
</evidence>
<dbReference type="Proteomes" id="UP000886998">
    <property type="component" value="Unassembled WGS sequence"/>
</dbReference>
<evidence type="ECO:0000313" key="3">
    <source>
        <dbReference type="Proteomes" id="UP000886998"/>
    </source>
</evidence>
<keyword evidence="1" id="KW-0812">Transmembrane</keyword>
<evidence type="ECO:0000256" key="1">
    <source>
        <dbReference type="SAM" id="Phobius"/>
    </source>
</evidence>
<dbReference type="EMBL" id="BMAV01001768">
    <property type="protein sequence ID" value="GFY40227.1"/>
    <property type="molecule type" value="Genomic_DNA"/>
</dbReference>
<name>A0A8X6WTE2_9ARAC</name>
<sequence length="109" mass="12479">MKCGTRTAVPSISYPVIVLQGLTLCVFSFWWYISITARGHSFWVILVCEQAVNKPAILKMFTLSAFYLCIRCRLWLSAFITLVEKAAVYVLERKRKSIIVNASVENQEK</sequence>
<reference evidence="2" key="1">
    <citation type="submission" date="2020-08" db="EMBL/GenBank/DDBJ databases">
        <title>Multicomponent nature underlies the extraordinary mechanical properties of spider dragline silk.</title>
        <authorList>
            <person name="Kono N."/>
            <person name="Nakamura H."/>
            <person name="Mori M."/>
            <person name="Yoshida Y."/>
            <person name="Ohtoshi R."/>
            <person name="Malay A.D."/>
            <person name="Moran D.A.P."/>
            <person name="Tomita M."/>
            <person name="Numata K."/>
            <person name="Arakawa K."/>
        </authorList>
    </citation>
    <scope>NUCLEOTIDE SEQUENCE</scope>
</reference>
<keyword evidence="1" id="KW-1133">Transmembrane helix</keyword>
<accession>A0A8X6WTE2</accession>
<gene>
    <name evidence="2" type="ORF">TNIN_245261</name>
</gene>
<protein>
    <submittedName>
        <fullName evidence="2">Uncharacterized protein</fullName>
    </submittedName>
</protein>
<dbReference type="AlphaFoldDB" id="A0A8X6WTE2"/>
<keyword evidence="1" id="KW-0472">Membrane</keyword>
<comment type="caution">
    <text evidence="2">The sequence shown here is derived from an EMBL/GenBank/DDBJ whole genome shotgun (WGS) entry which is preliminary data.</text>
</comment>
<proteinExistence type="predicted"/>
<organism evidence="2 3">
    <name type="scientific">Trichonephila inaurata madagascariensis</name>
    <dbReference type="NCBI Taxonomy" id="2747483"/>
    <lineage>
        <taxon>Eukaryota</taxon>
        <taxon>Metazoa</taxon>
        <taxon>Ecdysozoa</taxon>
        <taxon>Arthropoda</taxon>
        <taxon>Chelicerata</taxon>
        <taxon>Arachnida</taxon>
        <taxon>Araneae</taxon>
        <taxon>Araneomorphae</taxon>
        <taxon>Entelegynae</taxon>
        <taxon>Araneoidea</taxon>
        <taxon>Nephilidae</taxon>
        <taxon>Trichonephila</taxon>
        <taxon>Trichonephila inaurata</taxon>
    </lineage>
</organism>
<feature type="transmembrane region" description="Helical" evidence="1">
    <location>
        <begin position="12"/>
        <end position="33"/>
    </location>
</feature>